<accession>Q7URU6</accession>
<proteinExistence type="predicted"/>
<dbReference type="Pfam" id="PF00149">
    <property type="entry name" value="Metallophos"/>
    <property type="match status" value="1"/>
</dbReference>
<feature type="compositionally biased region" description="Pro residues" evidence="4">
    <location>
        <begin position="12"/>
        <end position="22"/>
    </location>
</feature>
<dbReference type="InterPro" id="IPR051158">
    <property type="entry name" value="Metallophosphoesterase_sf"/>
</dbReference>
<evidence type="ECO:0000313" key="6">
    <source>
        <dbReference type="EMBL" id="CAD74241.1"/>
    </source>
</evidence>
<evidence type="ECO:0000256" key="2">
    <source>
        <dbReference type="ARBA" id="ARBA00022801"/>
    </source>
</evidence>
<dbReference type="GO" id="GO:0046872">
    <property type="term" value="F:metal ion binding"/>
    <property type="evidence" value="ECO:0007669"/>
    <property type="project" value="UniProtKB-KW"/>
</dbReference>
<dbReference type="SUPFAM" id="SSF56300">
    <property type="entry name" value="Metallo-dependent phosphatases"/>
    <property type="match status" value="1"/>
</dbReference>
<dbReference type="Gene3D" id="3.60.21.10">
    <property type="match status" value="1"/>
</dbReference>
<feature type="region of interest" description="Disordered" evidence="4">
    <location>
        <begin position="1"/>
        <end position="22"/>
    </location>
</feature>
<dbReference type="OrthoDB" id="9780884at2"/>
<dbReference type="InParanoid" id="Q7URU6"/>
<sequence length="322" mass="35987">MAKASLGKRPTKPTPWPKPLVQPPPLEVSSFQSRCNVSLNQPIRRIAWITDPHFDHAKLDVWQSWVAKLLELDPDSILITGDLSEGDDVAYQLRCLAESLDRPIHFVLGNHDFYGKSIAFTRRDLIALCRDVPQLTYLTDHPAMPLNASTVLIGDDGWGDATQGDYAGSNVRLNDFQLIEDFRTSHPDGWQTLLMAEGKAAAERLTDKLNNLSDEVTQVLIATHVPPFREACWYEGKTTDDNWAPFFVCGQVGQALREAAQQNPNRKYVVLCGHTHHDGTAQIADNLIVHTGFSRYGSLEIESMLTIEPNSMELSRPAICFP</sequence>
<dbReference type="PANTHER" id="PTHR31302">
    <property type="entry name" value="TRANSMEMBRANE PROTEIN WITH METALLOPHOSPHOESTERASE DOMAIN-RELATED"/>
    <property type="match status" value="1"/>
</dbReference>
<dbReference type="AlphaFoldDB" id="Q7URU6"/>
<evidence type="ECO:0000313" key="7">
    <source>
        <dbReference type="Proteomes" id="UP000001025"/>
    </source>
</evidence>
<dbReference type="Proteomes" id="UP000001025">
    <property type="component" value="Chromosome"/>
</dbReference>
<dbReference type="GO" id="GO:0016020">
    <property type="term" value="C:membrane"/>
    <property type="evidence" value="ECO:0007669"/>
    <property type="project" value="GOC"/>
</dbReference>
<name>Q7URU6_RHOBA</name>
<dbReference type="eggNOG" id="COG1409">
    <property type="taxonomic scope" value="Bacteria"/>
</dbReference>
<evidence type="ECO:0000256" key="4">
    <source>
        <dbReference type="SAM" id="MobiDB-lite"/>
    </source>
</evidence>
<feature type="coiled-coil region" evidence="3">
    <location>
        <begin position="195"/>
        <end position="222"/>
    </location>
</feature>
<evidence type="ECO:0000256" key="3">
    <source>
        <dbReference type="SAM" id="Coils"/>
    </source>
</evidence>
<dbReference type="InterPro" id="IPR004843">
    <property type="entry name" value="Calcineurin-like_PHP"/>
</dbReference>
<organism evidence="6 7">
    <name type="scientific">Rhodopirellula baltica (strain DSM 10527 / NCIMB 13988 / SH1)</name>
    <dbReference type="NCBI Taxonomy" id="243090"/>
    <lineage>
        <taxon>Bacteria</taxon>
        <taxon>Pseudomonadati</taxon>
        <taxon>Planctomycetota</taxon>
        <taxon>Planctomycetia</taxon>
        <taxon>Pirellulales</taxon>
        <taxon>Pirellulaceae</taxon>
        <taxon>Rhodopirellula</taxon>
    </lineage>
</organism>
<keyword evidence="7" id="KW-1185">Reference proteome</keyword>
<reference evidence="6 7" key="1">
    <citation type="journal article" date="2003" name="Proc. Natl. Acad. Sci. U.S.A.">
        <title>Complete genome sequence of the marine planctomycete Pirellula sp. strain 1.</title>
        <authorList>
            <person name="Gloeckner F.O."/>
            <person name="Kube M."/>
            <person name="Bauer M."/>
            <person name="Teeling H."/>
            <person name="Lombardot T."/>
            <person name="Ludwig W."/>
            <person name="Gade D."/>
            <person name="Beck A."/>
            <person name="Borzym K."/>
            <person name="Heitmann K."/>
            <person name="Rabus R."/>
            <person name="Schlesner H."/>
            <person name="Amann R."/>
            <person name="Reinhardt R."/>
        </authorList>
    </citation>
    <scope>NUCLEOTIDE SEQUENCE [LARGE SCALE GENOMIC DNA]</scope>
    <source>
        <strain evidence="7">DSM 10527 / NCIMB 13988 / SH1</strain>
    </source>
</reference>
<dbReference type="GO" id="GO:0008758">
    <property type="term" value="F:UDP-2,3-diacylglucosamine hydrolase activity"/>
    <property type="evidence" value="ECO:0000318"/>
    <property type="project" value="GO_Central"/>
</dbReference>
<evidence type="ECO:0000259" key="5">
    <source>
        <dbReference type="Pfam" id="PF00149"/>
    </source>
</evidence>
<keyword evidence="2" id="KW-0378">Hydrolase</keyword>
<gene>
    <name evidence="6" type="ordered locus">RB5445</name>
</gene>
<feature type="domain" description="Calcineurin-like phosphoesterase" evidence="5">
    <location>
        <begin position="45"/>
        <end position="277"/>
    </location>
</feature>
<dbReference type="EMBL" id="BX294142">
    <property type="protein sequence ID" value="CAD74241.1"/>
    <property type="molecule type" value="Genomic_DNA"/>
</dbReference>
<dbReference type="GO" id="GO:0009245">
    <property type="term" value="P:lipid A biosynthetic process"/>
    <property type="evidence" value="ECO:0000318"/>
    <property type="project" value="GO_Central"/>
</dbReference>
<dbReference type="STRING" id="243090.RB5445"/>
<dbReference type="PATRIC" id="fig|243090.15.peg.2615"/>
<protein>
    <submittedName>
        <fullName evidence="6">Similar to 2,3-bisphosphoglycerate-independent phosphoglycerate mutase</fullName>
    </submittedName>
</protein>
<dbReference type="HOGENOM" id="CLU_1056724_0_0_0"/>
<dbReference type="PANTHER" id="PTHR31302:SF31">
    <property type="entry name" value="PHOSPHODIESTERASE YAEI"/>
    <property type="match status" value="1"/>
</dbReference>
<dbReference type="KEGG" id="rba:RB5445"/>
<dbReference type="InterPro" id="IPR029052">
    <property type="entry name" value="Metallo-depent_PP-like"/>
</dbReference>
<keyword evidence="1" id="KW-0479">Metal-binding</keyword>
<evidence type="ECO:0000256" key="1">
    <source>
        <dbReference type="ARBA" id="ARBA00022723"/>
    </source>
</evidence>
<dbReference type="EnsemblBacteria" id="CAD74241">
    <property type="protein sequence ID" value="CAD74241"/>
    <property type="gene ID" value="RB5445"/>
</dbReference>
<keyword evidence="3" id="KW-0175">Coiled coil</keyword>